<dbReference type="EMBL" id="BJOU01000002">
    <property type="protein sequence ID" value="GED98344.1"/>
    <property type="molecule type" value="Genomic_DNA"/>
</dbReference>
<dbReference type="AlphaFoldDB" id="A0A7I9UYT0"/>
<sequence>MFLAANHARLVDDLDAPHRDDPPDPARVWAMQMALRVEKTAPPERAALLVAAARSVVLLCLDERSAPGGPWAEAMDAWCDARIRKIARRARGAQWVGAQQVWGVTAESDGQAARAFVPTMVGEVDPRVRKLQIEGTDVEGGLPAEPDDDADTGLTLWVNPTLDMTVGKTAAQVGHAAMLGVALLDVGETQAWFQRGCPLAVCEPSVHRWQELVAQERQSGAVAVRDAGFTEIAPGSMTVVATREGYQRP</sequence>
<comment type="caution">
    <text evidence="5">The sequence shown here is derived from an EMBL/GenBank/DDBJ whole genome shotgun (WGS) entry which is preliminary data.</text>
</comment>
<dbReference type="InterPro" id="IPR002833">
    <property type="entry name" value="PTH2"/>
</dbReference>
<evidence type="ECO:0000256" key="3">
    <source>
        <dbReference type="ARBA" id="ARBA00038050"/>
    </source>
</evidence>
<dbReference type="RefSeq" id="WP_161927775.1">
    <property type="nucleotide sequence ID" value="NZ_BJOU01000002.1"/>
</dbReference>
<organism evidence="5 6">
    <name type="scientific">Gordonia crocea</name>
    <dbReference type="NCBI Taxonomy" id="589162"/>
    <lineage>
        <taxon>Bacteria</taxon>
        <taxon>Bacillati</taxon>
        <taxon>Actinomycetota</taxon>
        <taxon>Actinomycetes</taxon>
        <taxon>Mycobacteriales</taxon>
        <taxon>Gordoniaceae</taxon>
        <taxon>Gordonia</taxon>
    </lineage>
</organism>
<dbReference type="PANTHER" id="PTHR12649">
    <property type="entry name" value="PEPTIDYL-TRNA HYDROLASE 2"/>
    <property type="match status" value="1"/>
</dbReference>
<dbReference type="Proteomes" id="UP000444980">
    <property type="component" value="Unassembled WGS sequence"/>
</dbReference>
<comment type="catalytic activity">
    <reaction evidence="4">
        <text>an N-acyl-L-alpha-aminoacyl-tRNA + H2O = an N-acyl-L-amino acid + a tRNA + H(+)</text>
        <dbReference type="Rhea" id="RHEA:54448"/>
        <dbReference type="Rhea" id="RHEA-COMP:10123"/>
        <dbReference type="Rhea" id="RHEA-COMP:13883"/>
        <dbReference type="ChEBI" id="CHEBI:15377"/>
        <dbReference type="ChEBI" id="CHEBI:15378"/>
        <dbReference type="ChEBI" id="CHEBI:59874"/>
        <dbReference type="ChEBI" id="CHEBI:78442"/>
        <dbReference type="ChEBI" id="CHEBI:138191"/>
        <dbReference type="EC" id="3.1.1.29"/>
    </reaction>
</comment>
<evidence type="ECO:0000313" key="5">
    <source>
        <dbReference type="EMBL" id="GED98344.1"/>
    </source>
</evidence>
<dbReference type="PANTHER" id="PTHR12649:SF11">
    <property type="entry name" value="PEPTIDYL-TRNA HYDROLASE 2, MITOCHONDRIAL"/>
    <property type="match status" value="1"/>
</dbReference>
<evidence type="ECO:0000313" key="6">
    <source>
        <dbReference type="Proteomes" id="UP000444980"/>
    </source>
</evidence>
<dbReference type="OrthoDB" id="5184773at2"/>
<name>A0A7I9UYT0_9ACTN</name>
<accession>A0A7I9UYT0</accession>
<keyword evidence="2" id="KW-0378">Hydrolase</keyword>
<dbReference type="GO" id="GO:0004045">
    <property type="term" value="F:peptidyl-tRNA hydrolase activity"/>
    <property type="evidence" value="ECO:0007669"/>
    <property type="project" value="UniProtKB-EC"/>
</dbReference>
<gene>
    <name evidence="5" type="ORF">nbrc107697_23830</name>
</gene>
<dbReference type="EC" id="3.1.1.29" evidence="1"/>
<comment type="similarity">
    <text evidence="3">Belongs to the PTH2 family.</text>
</comment>
<protein>
    <recommendedName>
        <fullName evidence="1">peptidyl-tRNA hydrolase</fullName>
        <ecNumber evidence="1">3.1.1.29</ecNumber>
    </recommendedName>
</protein>
<reference evidence="6" key="1">
    <citation type="submission" date="2019-06" db="EMBL/GenBank/DDBJ databases">
        <title>Gordonia isolated from sludge of a wastewater treatment plant.</title>
        <authorList>
            <person name="Tamura T."/>
            <person name="Aoyama K."/>
            <person name="Kang Y."/>
            <person name="Saito S."/>
            <person name="Akiyama N."/>
            <person name="Yazawa K."/>
            <person name="Gonoi T."/>
            <person name="Mikami Y."/>
        </authorList>
    </citation>
    <scope>NUCLEOTIDE SEQUENCE [LARGE SCALE GENOMIC DNA]</scope>
    <source>
        <strain evidence="6">NBRC 107697</strain>
    </source>
</reference>
<dbReference type="SUPFAM" id="SSF102462">
    <property type="entry name" value="Peptidyl-tRNA hydrolase II"/>
    <property type="match status" value="1"/>
</dbReference>
<evidence type="ECO:0000256" key="2">
    <source>
        <dbReference type="ARBA" id="ARBA00022801"/>
    </source>
</evidence>
<dbReference type="Pfam" id="PF01981">
    <property type="entry name" value="PTH2"/>
    <property type="match status" value="1"/>
</dbReference>
<evidence type="ECO:0000256" key="1">
    <source>
        <dbReference type="ARBA" id="ARBA00013260"/>
    </source>
</evidence>
<dbReference type="Gene3D" id="3.40.1490.10">
    <property type="entry name" value="Bit1"/>
    <property type="match status" value="1"/>
</dbReference>
<keyword evidence="6" id="KW-1185">Reference proteome</keyword>
<dbReference type="InterPro" id="IPR023476">
    <property type="entry name" value="Pep_tRNA_hydro_II_dom_sf"/>
</dbReference>
<proteinExistence type="inferred from homology"/>
<evidence type="ECO:0000256" key="4">
    <source>
        <dbReference type="ARBA" id="ARBA00048707"/>
    </source>
</evidence>